<evidence type="ECO:0000313" key="2">
    <source>
        <dbReference type="Proteomes" id="UP000001847"/>
    </source>
</evidence>
<keyword evidence="2" id="KW-1185">Reference proteome</keyword>
<dbReference type="EMBL" id="CP000786">
    <property type="protein sequence ID" value="ABZ98875.1"/>
    <property type="molecule type" value="Genomic_DNA"/>
</dbReference>
<name>B0SNA8_LEPBP</name>
<accession>B0SNA8</accession>
<reference evidence="1 2" key="1">
    <citation type="journal article" date="2008" name="PLoS ONE">
        <title>Genome sequence of the saprophyte Leptospira biflexa provides insights into the evolution of Leptospira and the pathogenesis of leptospirosis.</title>
        <authorList>
            <person name="Picardeau M."/>
            <person name="Bulach D.M."/>
            <person name="Bouchier C."/>
            <person name="Zuerner R.L."/>
            <person name="Zidane N."/>
            <person name="Wilson P.J."/>
            <person name="Creno S."/>
            <person name="Kuczek E.S."/>
            <person name="Bommezzadri S."/>
            <person name="Davis J.C."/>
            <person name="McGrath A."/>
            <person name="Johnson M.J."/>
            <person name="Boursaux-Eude C."/>
            <person name="Seemann T."/>
            <person name="Rouy Z."/>
            <person name="Coppel R.L."/>
            <person name="Rood J.I."/>
            <person name="Lajus A."/>
            <person name="Davies J.K."/>
            <person name="Medigue C."/>
            <person name="Adler B."/>
        </authorList>
    </citation>
    <scope>NUCLEOTIDE SEQUENCE [LARGE SCALE GENOMIC DNA]</scope>
    <source>
        <strain evidence="2">Patoc 1 / ATCC 23582 / Paris</strain>
    </source>
</reference>
<dbReference type="AlphaFoldDB" id="B0SNA8"/>
<dbReference type="STRING" id="456481.LEPBI_I2798"/>
<dbReference type="HOGENOM" id="CLU_3218109_0_0_12"/>
<organism evidence="1 2">
    <name type="scientific">Leptospira biflexa serovar Patoc (strain Patoc 1 / ATCC 23582 / Paris)</name>
    <dbReference type="NCBI Taxonomy" id="456481"/>
    <lineage>
        <taxon>Bacteria</taxon>
        <taxon>Pseudomonadati</taxon>
        <taxon>Spirochaetota</taxon>
        <taxon>Spirochaetia</taxon>
        <taxon>Leptospirales</taxon>
        <taxon>Leptospiraceae</taxon>
        <taxon>Leptospira</taxon>
    </lineage>
</organism>
<gene>
    <name evidence="1" type="ordered locus">LEPBI_I2798</name>
</gene>
<dbReference type="Proteomes" id="UP000001847">
    <property type="component" value="Chromosome I"/>
</dbReference>
<evidence type="ECO:0000313" key="1">
    <source>
        <dbReference type="EMBL" id="ABZ98875.1"/>
    </source>
</evidence>
<sequence>MYELGYRFMLWKGFSFRIGLIVLSAEGSSTELNPTPGISYSHFF</sequence>
<dbReference type="KEGG" id="lbi:LEPBI_I2798"/>
<protein>
    <submittedName>
        <fullName evidence="1">Uncharacterized protein</fullName>
    </submittedName>
</protein>
<proteinExistence type="predicted"/>